<keyword evidence="2" id="KW-1185">Reference proteome</keyword>
<dbReference type="RefSeq" id="WP_146887599.1">
    <property type="nucleotide sequence ID" value="NZ_BJXB01000021.1"/>
</dbReference>
<gene>
    <name evidence="1" type="ORF">DC3_41290</name>
</gene>
<protein>
    <submittedName>
        <fullName evidence="1">Uncharacterized protein</fullName>
    </submittedName>
</protein>
<accession>A0A511N6M3</accession>
<name>A0A511N6M3_DEIC1</name>
<dbReference type="OrthoDB" id="9893220at2"/>
<reference evidence="1 2" key="1">
    <citation type="submission" date="2019-07" db="EMBL/GenBank/DDBJ databases">
        <title>Whole genome shotgun sequence of Deinococcus cellulosilyticus NBRC 106333.</title>
        <authorList>
            <person name="Hosoyama A."/>
            <person name="Uohara A."/>
            <person name="Ohji S."/>
            <person name="Ichikawa N."/>
        </authorList>
    </citation>
    <scope>NUCLEOTIDE SEQUENCE [LARGE SCALE GENOMIC DNA]</scope>
    <source>
        <strain evidence="1 2">NBRC 106333</strain>
    </source>
</reference>
<dbReference type="Proteomes" id="UP000321306">
    <property type="component" value="Unassembled WGS sequence"/>
</dbReference>
<dbReference type="EMBL" id="BJXB01000021">
    <property type="protein sequence ID" value="GEM48494.1"/>
    <property type="molecule type" value="Genomic_DNA"/>
</dbReference>
<evidence type="ECO:0000313" key="1">
    <source>
        <dbReference type="EMBL" id="GEM48494.1"/>
    </source>
</evidence>
<organism evidence="1 2">
    <name type="scientific">Deinococcus cellulosilyticus (strain DSM 18568 / NBRC 106333 / KACC 11606 / 5516J-15)</name>
    <dbReference type="NCBI Taxonomy" id="1223518"/>
    <lineage>
        <taxon>Bacteria</taxon>
        <taxon>Thermotogati</taxon>
        <taxon>Deinococcota</taxon>
        <taxon>Deinococci</taxon>
        <taxon>Deinococcales</taxon>
        <taxon>Deinococcaceae</taxon>
        <taxon>Deinococcus</taxon>
    </lineage>
</organism>
<proteinExistence type="predicted"/>
<comment type="caution">
    <text evidence="1">The sequence shown here is derived from an EMBL/GenBank/DDBJ whole genome shotgun (WGS) entry which is preliminary data.</text>
</comment>
<evidence type="ECO:0000313" key="2">
    <source>
        <dbReference type="Proteomes" id="UP000321306"/>
    </source>
</evidence>
<sequence>MQEGFLEVLFPTGPDFDLDARDDFEGWISGMLYRSELGEVTGAGMGDGVAVLDIEIAHAELTPQAVQLLLELLRRKGAPAGTLIHERQPVDQVHRLI</sequence>
<dbReference type="AlphaFoldDB" id="A0A511N6M3"/>